<accession>A0A8J3LWG9</accession>
<reference evidence="3" key="1">
    <citation type="submission" date="2021-01" db="EMBL/GenBank/DDBJ databases">
        <title>Whole genome shotgun sequence of Planosporangium flavigriseum NBRC 105377.</title>
        <authorList>
            <person name="Komaki H."/>
            <person name="Tamura T."/>
        </authorList>
    </citation>
    <scope>NUCLEOTIDE SEQUENCE</scope>
    <source>
        <strain evidence="3">NBRC 105377</strain>
    </source>
</reference>
<proteinExistence type="predicted"/>
<sequence>MSPILLVAHGSSYPRAAATTRALARAVAAARPGGCVEASFLDHAGPRPDEVLATFRDAGFTSATVVPLLLTSAYHGRVDIPAVLAKARAEGVDLAVRLTDVLGPVDGRVPAPLLAGLHRRLVETGASFDAVVLAAAGTRDRAALATIELAARTLGHRLGVPCLPAYASASAPTAGEAVYALRARGARSVAVAAYFLAPGRLYDAAVESARTAGAVTAAQPLGAVPDLVRLVLDRVAAPASAPATAA</sequence>
<dbReference type="GO" id="GO:0046872">
    <property type="term" value="F:metal ion binding"/>
    <property type="evidence" value="ECO:0007669"/>
    <property type="project" value="UniProtKB-KW"/>
</dbReference>
<dbReference type="Pfam" id="PF01903">
    <property type="entry name" value="CbiX"/>
    <property type="match status" value="2"/>
</dbReference>
<dbReference type="Gene3D" id="3.40.50.1400">
    <property type="match status" value="2"/>
</dbReference>
<evidence type="ECO:0000256" key="2">
    <source>
        <dbReference type="ARBA" id="ARBA00023239"/>
    </source>
</evidence>
<dbReference type="SUPFAM" id="SSF53800">
    <property type="entry name" value="Chelatase"/>
    <property type="match status" value="1"/>
</dbReference>
<organism evidence="3 4">
    <name type="scientific">Planosporangium flavigriseum</name>
    <dbReference type="NCBI Taxonomy" id="373681"/>
    <lineage>
        <taxon>Bacteria</taxon>
        <taxon>Bacillati</taxon>
        <taxon>Actinomycetota</taxon>
        <taxon>Actinomycetes</taxon>
        <taxon>Micromonosporales</taxon>
        <taxon>Micromonosporaceae</taxon>
        <taxon>Planosporangium</taxon>
    </lineage>
</organism>
<dbReference type="AlphaFoldDB" id="A0A8J3LWG9"/>
<dbReference type="InterPro" id="IPR002762">
    <property type="entry name" value="CbiX-like"/>
</dbReference>
<evidence type="ECO:0000313" key="4">
    <source>
        <dbReference type="Proteomes" id="UP000653674"/>
    </source>
</evidence>
<dbReference type="PANTHER" id="PTHR33542:SF5">
    <property type="entry name" value="FERROCHELATASE CHE1"/>
    <property type="match status" value="1"/>
</dbReference>
<comment type="caution">
    <text evidence="3">The sequence shown here is derived from an EMBL/GenBank/DDBJ whole genome shotgun (WGS) entry which is preliminary data.</text>
</comment>
<gene>
    <name evidence="3" type="ORF">Pfl04_32450</name>
</gene>
<dbReference type="GO" id="GO:0016829">
    <property type="term" value="F:lyase activity"/>
    <property type="evidence" value="ECO:0007669"/>
    <property type="project" value="UniProtKB-KW"/>
</dbReference>
<dbReference type="Proteomes" id="UP000653674">
    <property type="component" value="Unassembled WGS sequence"/>
</dbReference>
<keyword evidence="4" id="KW-1185">Reference proteome</keyword>
<dbReference type="EMBL" id="BONU01000023">
    <property type="protein sequence ID" value="GIG74841.1"/>
    <property type="molecule type" value="Genomic_DNA"/>
</dbReference>
<evidence type="ECO:0000313" key="3">
    <source>
        <dbReference type="EMBL" id="GIG74841.1"/>
    </source>
</evidence>
<dbReference type="CDD" id="cd03416">
    <property type="entry name" value="CbiX_SirB_N"/>
    <property type="match status" value="1"/>
</dbReference>
<evidence type="ECO:0000256" key="1">
    <source>
        <dbReference type="ARBA" id="ARBA00022723"/>
    </source>
</evidence>
<dbReference type="InterPro" id="IPR050963">
    <property type="entry name" value="Sirohydro_Cobaltochel/CbiX"/>
</dbReference>
<name>A0A8J3LWG9_9ACTN</name>
<dbReference type="PANTHER" id="PTHR33542">
    <property type="entry name" value="SIROHYDROCHLORIN FERROCHELATASE, CHLOROPLASTIC"/>
    <property type="match status" value="1"/>
</dbReference>
<keyword evidence="2" id="KW-0456">Lyase</keyword>
<protein>
    <submittedName>
        <fullName evidence="3">Sirohydrochlorin chelatase</fullName>
    </submittedName>
</protein>
<keyword evidence="1" id="KW-0479">Metal-binding</keyword>